<keyword evidence="2" id="KW-1185">Reference proteome</keyword>
<protein>
    <submittedName>
        <fullName evidence="1">Uncharacterized protein</fullName>
    </submittedName>
</protein>
<dbReference type="Proteomes" id="UP000054270">
    <property type="component" value="Unassembled WGS sequence"/>
</dbReference>
<dbReference type="AlphaFoldDB" id="A0A0D2NZ40"/>
<organism evidence="1 2">
    <name type="scientific">Hypholoma sublateritium (strain FD-334 SS-4)</name>
    <dbReference type="NCBI Taxonomy" id="945553"/>
    <lineage>
        <taxon>Eukaryota</taxon>
        <taxon>Fungi</taxon>
        <taxon>Dikarya</taxon>
        <taxon>Basidiomycota</taxon>
        <taxon>Agaricomycotina</taxon>
        <taxon>Agaricomycetes</taxon>
        <taxon>Agaricomycetidae</taxon>
        <taxon>Agaricales</taxon>
        <taxon>Agaricineae</taxon>
        <taxon>Strophariaceae</taxon>
        <taxon>Hypholoma</taxon>
    </lineage>
</organism>
<accession>A0A0D2NZ40</accession>
<evidence type="ECO:0000313" key="2">
    <source>
        <dbReference type="Proteomes" id="UP000054270"/>
    </source>
</evidence>
<dbReference type="EMBL" id="KN817539">
    <property type="protein sequence ID" value="KJA23984.1"/>
    <property type="molecule type" value="Genomic_DNA"/>
</dbReference>
<proteinExistence type="predicted"/>
<sequence>MKPNTKLPSALYPPHCSQISSYVAALYLFSLAHSKLISPKRFSNASSCRTGWRSAPPETPAQLGIGWVAKSLLIIRHRWGIPLYNGWCFHWPLLRGGCCQLLNPPPEDTRSKSIFNASSVLHELLHTNDRQDFSRPGYIIFELFVPT</sequence>
<reference evidence="2" key="1">
    <citation type="submission" date="2014-04" db="EMBL/GenBank/DDBJ databases">
        <title>Evolutionary Origins and Diversification of the Mycorrhizal Mutualists.</title>
        <authorList>
            <consortium name="DOE Joint Genome Institute"/>
            <consortium name="Mycorrhizal Genomics Consortium"/>
            <person name="Kohler A."/>
            <person name="Kuo A."/>
            <person name="Nagy L.G."/>
            <person name="Floudas D."/>
            <person name="Copeland A."/>
            <person name="Barry K.W."/>
            <person name="Cichocki N."/>
            <person name="Veneault-Fourrey C."/>
            <person name="LaButti K."/>
            <person name="Lindquist E.A."/>
            <person name="Lipzen A."/>
            <person name="Lundell T."/>
            <person name="Morin E."/>
            <person name="Murat C."/>
            <person name="Riley R."/>
            <person name="Ohm R."/>
            <person name="Sun H."/>
            <person name="Tunlid A."/>
            <person name="Henrissat B."/>
            <person name="Grigoriev I.V."/>
            <person name="Hibbett D.S."/>
            <person name="Martin F."/>
        </authorList>
    </citation>
    <scope>NUCLEOTIDE SEQUENCE [LARGE SCALE GENOMIC DNA]</scope>
    <source>
        <strain evidence="2">FD-334 SS-4</strain>
    </source>
</reference>
<name>A0A0D2NZ40_HYPSF</name>
<evidence type="ECO:0000313" key="1">
    <source>
        <dbReference type="EMBL" id="KJA23984.1"/>
    </source>
</evidence>
<gene>
    <name evidence="1" type="ORF">HYPSUDRAFT_544652</name>
</gene>